<evidence type="ECO:0000313" key="3">
    <source>
        <dbReference type="Proteomes" id="UP000821853"/>
    </source>
</evidence>
<evidence type="ECO:0000313" key="2">
    <source>
        <dbReference type="EMBL" id="KAH9369685.1"/>
    </source>
</evidence>
<keyword evidence="3" id="KW-1185">Reference proteome</keyword>
<dbReference type="EMBL" id="JABSTR010000005">
    <property type="protein sequence ID" value="KAH9369685.1"/>
    <property type="molecule type" value="Genomic_DNA"/>
</dbReference>
<proteinExistence type="predicted"/>
<gene>
    <name evidence="2" type="ORF">HPB48_007652</name>
</gene>
<organism evidence="2 3">
    <name type="scientific">Haemaphysalis longicornis</name>
    <name type="common">Bush tick</name>
    <dbReference type="NCBI Taxonomy" id="44386"/>
    <lineage>
        <taxon>Eukaryota</taxon>
        <taxon>Metazoa</taxon>
        <taxon>Ecdysozoa</taxon>
        <taxon>Arthropoda</taxon>
        <taxon>Chelicerata</taxon>
        <taxon>Arachnida</taxon>
        <taxon>Acari</taxon>
        <taxon>Parasitiformes</taxon>
        <taxon>Ixodida</taxon>
        <taxon>Ixodoidea</taxon>
        <taxon>Ixodidae</taxon>
        <taxon>Haemaphysalinae</taxon>
        <taxon>Haemaphysalis</taxon>
    </lineage>
</organism>
<sequence length="339" mass="35879">MSGNGSEENRIPYQVFFRDLEGAPTVRLDPRGRRGVVLAWHSLLRAVSKQPLPLHDSAPSAEIAADGGDRRLAGMPLCLVDDCGAVACSSVGGGESRPQRGKCALLAAAKRNLASRAAHRYRRFDAYRLRVHGHSRSLGVIVVVAGSGSSSSSPGPRRAFSRQRGDAAESPEPDGGGHRGGGLRAAAGGRLVVARAGRRAQPGVGQGLAMATARGVPRVPAQQVLAPGRRVQVRPPAAKRRGAERTRHRLLRLHQAFGASGSRGRAASFAERALSRARRGLMEEVPLSADRCRPRIYRGACQRAATLGPWLFEEPGSRAADTFLAAWCHQVACGRGGGS</sequence>
<comment type="caution">
    <text evidence="2">The sequence shown here is derived from an EMBL/GenBank/DDBJ whole genome shotgun (WGS) entry which is preliminary data.</text>
</comment>
<dbReference type="Proteomes" id="UP000821853">
    <property type="component" value="Chromosome 3"/>
</dbReference>
<dbReference type="VEuPathDB" id="VectorBase:HLOH_052034"/>
<evidence type="ECO:0000256" key="1">
    <source>
        <dbReference type="SAM" id="MobiDB-lite"/>
    </source>
</evidence>
<dbReference type="AlphaFoldDB" id="A0A9J6G325"/>
<feature type="compositionally biased region" description="Low complexity" evidence="1">
    <location>
        <begin position="146"/>
        <end position="155"/>
    </location>
</feature>
<protein>
    <submittedName>
        <fullName evidence="2">Uncharacterized protein</fullName>
    </submittedName>
</protein>
<feature type="region of interest" description="Disordered" evidence="1">
    <location>
        <begin position="146"/>
        <end position="184"/>
    </location>
</feature>
<accession>A0A9J6G325</accession>
<name>A0A9J6G325_HAELO</name>
<reference evidence="2 3" key="1">
    <citation type="journal article" date="2020" name="Cell">
        <title>Large-Scale Comparative Analyses of Tick Genomes Elucidate Their Genetic Diversity and Vector Capacities.</title>
        <authorList>
            <consortium name="Tick Genome and Microbiome Consortium (TIGMIC)"/>
            <person name="Jia N."/>
            <person name="Wang J."/>
            <person name="Shi W."/>
            <person name="Du L."/>
            <person name="Sun Y."/>
            <person name="Zhan W."/>
            <person name="Jiang J.F."/>
            <person name="Wang Q."/>
            <person name="Zhang B."/>
            <person name="Ji P."/>
            <person name="Bell-Sakyi L."/>
            <person name="Cui X.M."/>
            <person name="Yuan T.T."/>
            <person name="Jiang B.G."/>
            <person name="Yang W.F."/>
            <person name="Lam T.T."/>
            <person name="Chang Q.C."/>
            <person name="Ding S.J."/>
            <person name="Wang X.J."/>
            <person name="Zhu J.G."/>
            <person name="Ruan X.D."/>
            <person name="Zhao L."/>
            <person name="Wei J.T."/>
            <person name="Ye R.Z."/>
            <person name="Que T.C."/>
            <person name="Du C.H."/>
            <person name="Zhou Y.H."/>
            <person name="Cheng J.X."/>
            <person name="Dai P.F."/>
            <person name="Guo W.B."/>
            <person name="Han X.H."/>
            <person name="Huang E.J."/>
            <person name="Li L.F."/>
            <person name="Wei W."/>
            <person name="Gao Y.C."/>
            <person name="Liu J.Z."/>
            <person name="Shao H.Z."/>
            <person name="Wang X."/>
            <person name="Wang C.C."/>
            <person name="Yang T.C."/>
            <person name="Huo Q.B."/>
            <person name="Li W."/>
            <person name="Chen H.Y."/>
            <person name="Chen S.E."/>
            <person name="Zhou L.G."/>
            <person name="Ni X.B."/>
            <person name="Tian J.H."/>
            <person name="Sheng Y."/>
            <person name="Liu T."/>
            <person name="Pan Y.S."/>
            <person name="Xia L.Y."/>
            <person name="Li J."/>
            <person name="Zhao F."/>
            <person name="Cao W.C."/>
        </authorList>
    </citation>
    <scope>NUCLEOTIDE SEQUENCE [LARGE SCALE GENOMIC DNA]</scope>
    <source>
        <strain evidence="2">HaeL-2018</strain>
    </source>
</reference>